<dbReference type="Gene3D" id="3.40.50.720">
    <property type="entry name" value="NAD(P)-binding Rossmann-like Domain"/>
    <property type="match status" value="1"/>
</dbReference>
<dbReference type="InterPro" id="IPR013154">
    <property type="entry name" value="ADH-like_N"/>
</dbReference>
<sequence length="91" mass="10002">AVAPPVYCGRCIFCRQDEYDLCLNIKEIAQHWPGGFAEYMVIPQEALFLGNVNPIPANISYCKATISEPLSSCIKAQEIGRVEVGESVVII</sequence>
<dbReference type="EMBL" id="BARW01041582">
    <property type="protein sequence ID" value="GAJ16936.1"/>
    <property type="molecule type" value="Genomic_DNA"/>
</dbReference>
<feature type="non-terminal residue" evidence="3">
    <location>
        <position position="1"/>
    </location>
</feature>
<organism evidence="3">
    <name type="scientific">marine sediment metagenome</name>
    <dbReference type="NCBI Taxonomy" id="412755"/>
    <lineage>
        <taxon>unclassified sequences</taxon>
        <taxon>metagenomes</taxon>
        <taxon>ecological metagenomes</taxon>
    </lineage>
</organism>
<gene>
    <name evidence="3" type="ORF">S12H4_62175</name>
</gene>
<dbReference type="GO" id="GO:0016491">
    <property type="term" value="F:oxidoreductase activity"/>
    <property type="evidence" value="ECO:0007669"/>
    <property type="project" value="UniProtKB-KW"/>
</dbReference>
<dbReference type="Gene3D" id="3.90.180.10">
    <property type="entry name" value="Medium-chain alcohol dehydrogenases, catalytic domain"/>
    <property type="match status" value="1"/>
</dbReference>
<dbReference type="PANTHER" id="PTHR43401:SF2">
    <property type="entry name" value="L-THREONINE 3-DEHYDROGENASE"/>
    <property type="match status" value="1"/>
</dbReference>
<proteinExistence type="predicted"/>
<accession>X1VLY2</accession>
<keyword evidence="1" id="KW-0560">Oxidoreductase</keyword>
<dbReference type="InterPro" id="IPR050129">
    <property type="entry name" value="Zn_alcohol_dh"/>
</dbReference>
<evidence type="ECO:0000259" key="2">
    <source>
        <dbReference type="Pfam" id="PF08240"/>
    </source>
</evidence>
<dbReference type="PANTHER" id="PTHR43401">
    <property type="entry name" value="L-THREONINE 3-DEHYDROGENASE"/>
    <property type="match status" value="1"/>
</dbReference>
<protein>
    <recommendedName>
        <fullName evidence="2">Alcohol dehydrogenase-like N-terminal domain-containing protein</fullName>
    </recommendedName>
</protein>
<dbReference type="AlphaFoldDB" id="X1VLY2"/>
<feature type="non-terminal residue" evidence="3">
    <location>
        <position position="91"/>
    </location>
</feature>
<reference evidence="3" key="1">
    <citation type="journal article" date="2014" name="Front. Microbiol.">
        <title>High frequency of phylogenetically diverse reductive dehalogenase-homologous genes in deep subseafloor sedimentary metagenomes.</title>
        <authorList>
            <person name="Kawai M."/>
            <person name="Futagami T."/>
            <person name="Toyoda A."/>
            <person name="Takaki Y."/>
            <person name="Nishi S."/>
            <person name="Hori S."/>
            <person name="Arai W."/>
            <person name="Tsubouchi T."/>
            <person name="Morono Y."/>
            <person name="Uchiyama I."/>
            <person name="Ito T."/>
            <person name="Fujiyama A."/>
            <person name="Inagaki F."/>
            <person name="Takami H."/>
        </authorList>
    </citation>
    <scope>NUCLEOTIDE SEQUENCE</scope>
    <source>
        <strain evidence="3">Expedition CK06-06</strain>
    </source>
</reference>
<evidence type="ECO:0000313" key="3">
    <source>
        <dbReference type="EMBL" id="GAJ16936.1"/>
    </source>
</evidence>
<dbReference type="Pfam" id="PF08240">
    <property type="entry name" value="ADH_N"/>
    <property type="match status" value="1"/>
</dbReference>
<name>X1VLY2_9ZZZZ</name>
<comment type="caution">
    <text evidence="3">The sequence shown here is derived from an EMBL/GenBank/DDBJ whole genome shotgun (WGS) entry which is preliminary data.</text>
</comment>
<dbReference type="InterPro" id="IPR011032">
    <property type="entry name" value="GroES-like_sf"/>
</dbReference>
<dbReference type="SUPFAM" id="SSF50129">
    <property type="entry name" value="GroES-like"/>
    <property type="match status" value="1"/>
</dbReference>
<evidence type="ECO:0000256" key="1">
    <source>
        <dbReference type="ARBA" id="ARBA00023002"/>
    </source>
</evidence>
<feature type="domain" description="Alcohol dehydrogenase-like N-terminal" evidence="2">
    <location>
        <begin position="4"/>
        <end position="48"/>
    </location>
</feature>